<dbReference type="HOGENOM" id="CLU_064263_0_0_0"/>
<dbReference type="EMBL" id="AATS01000018">
    <property type="protein sequence ID" value="EAU53713.1"/>
    <property type="molecule type" value="Genomic_DNA"/>
</dbReference>
<dbReference type="HAMAP" id="MF_00697">
    <property type="entry name" value="UPF0276"/>
    <property type="match status" value="1"/>
</dbReference>
<dbReference type="STRING" id="314344.AL013_02550"/>
<dbReference type="Proteomes" id="UP000005297">
    <property type="component" value="Unassembled WGS sequence"/>
</dbReference>
<dbReference type="InParanoid" id="Q0EWS6"/>
<dbReference type="eggNOG" id="COG3220">
    <property type="taxonomic scope" value="Bacteria"/>
</dbReference>
<dbReference type="SUPFAM" id="SSF51658">
    <property type="entry name" value="Xylose isomerase-like"/>
    <property type="match status" value="1"/>
</dbReference>
<dbReference type="AlphaFoldDB" id="Q0EWS6"/>
<dbReference type="PANTHER" id="PTHR42194:SF1">
    <property type="entry name" value="UPF0276 PROTEIN HI_1600"/>
    <property type="match status" value="1"/>
</dbReference>
<comment type="caution">
    <text evidence="2">The sequence shown here is derived from an EMBL/GenBank/DDBJ whole genome shotgun (WGS) entry which is preliminary data.</text>
</comment>
<organism evidence="2 3">
    <name type="scientific">Mariprofundus ferrooxydans PV-1</name>
    <dbReference type="NCBI Taxonomy" id="314345"/>
    <lineage>
        <taxon>Bacteria</taxon>
        <taxon>Pseudomonadati</taxon>
        <taxon>Pseudomonadota</taxon>
        <taxon>Candidatius Mariprofundia</taxon>
        <taxon>Mariprofundales</taxon>
        <taxon>Mariprofundaceae</taxon>
        <taxon>Mariprofundus</taxon>
    </lineage>
</organism>
<dbReference type="Pfam" id="PF05114">
    <property type="entry name" value="MbnB_TglH_ChrH"/>
    <property type="match status" value="1"/>
</dbReference>
<dbReference type="InterPro" id="IPR036237">
    <property type="entry name" value="Xyl_isomerase-like_sf"/>
</dbReference>
<keyword evidence="3" id="KW-1185">Reference proteome</keyword>
<evidence type="ECO:0000313" key="3">
    <source>
        <dbReference type="Proteomes" id="UP000005297"/>
    </source>
</evidence>
<dbReference type="PANTHER" id="PTHR42194">
    <property type="entry name" value="UPF0276 PROTEIN HI_1600"/>
    <property type="match status" value="1"/>
</dbReference>
<name>Q0EWS6_9PROT</name>
<sequence>MAAAHQPASNMSAMEPTLSGPVSIPVRAGIGLRPPHMALVMDEKPDAHWFEVHSENFFGGIEMIGLLERVRRDYPVSLHGVGLSLGSADGLRMAHLEKLSRLIERIEPGLVSEHICWGAIGNVHLNELLPLPYTEEALDTMVERVLVVQEFLGRRILLENLSSYLEFSHSTIPEWEFVAALSRRSGCGLLLDVNNVYVNSINHGFDAEAYIRAMPADAVAEIHLAGHTRKEHLNVPLLIDTHDRRVSPEVWALFDLAVRLLGPKPTLIEWDQQIPDFSVLQAEAALAEELMHAPIAITA</sequence>
<evidence type="ECO:0000256" key="1">
    <source>
        <dbReference type="HAMAP-Rule" id="MF_00697"/>
    </source>
</evidence>
<comment type="similarity">
    <text evidence="1">Belongs to the UPF0276 family.</text>
</comment>
<protein>
    <recommendedName>
        <fullName evidence="1">UPF0276 protein SPV1_06224</fullName>
    </recommendedName>
</protein>
<proteinExistence type="inferred from homology"/>
<evidence type="ECO:0000313" key="2">
    <source>
        <dbReference type="EMBL" id="EAU53713.1"/>
    </source>
</evidence>
<dbReference type="NCBIfam" id="NF003818">
    <property type="entry name" value="PRK05409.1"/>
    <property type="match status" value="1"/>
</dbReference>
<gene>
    <name evidence="2" type="ORF">SPV1_06224</name>
</gene>
<accession>Q0EWS6</accession>
<dbReference type="InterPro" id="IPR007801">
    <property type="entry name" value="MbnB/TglH/ChrH"/>
</dbReference>
<reference evidence="2 3" key="1">
    <citation type="submission" date="2006-09" db="EMBL/GenBank/DDBJ databases">
        <authorList>
            <person name="Emerson D."/>
            <person name="Ferriera S."/>
            <person name="Johnson J."/>
            <person name="Kravitz S."/>
            <person name="Halpern A."/>
            <person name="Remington K."/>
            <person name="Beeson K."/>
            <person name="Tran B."/>
            <person name="Rogers Y.-H."/>
            <person name="Friedman R."/>
            <person name="Venter J.C."/>
        </authorList>
    </citation>
    <scope>NUCLEOTIDE SEQUENCE [LARGE SCALE GENOMIC DNA]</scope>
    <source>
        <strain evidence="2 3">PV-1</strain>
    </source>
</reference>
<dbReference type="Gene3D" id="3.20.20.150">
    <property type="entry name" value="Divalent-metal-dependent TIM barrel enzymes"/>
    <property type="match status" value="1"/>
</dbReference>